<evidence type="ECO:0000259" key="1">
    <source>
        <dbReference type="Pfam" id="PF12697"/>
    </source>
</evidence>
<organism evidence="2 3">
    <name type="scientific">Heterobasidion irregulare (strain TC 32-1)</name>
    <dbReference type="NCBI Taxonomy" id="747525"/>
    <lineage>
        <taxon>Eukaryota</taxon>
        <taxon>Fungi</taxon>
        <taxon>Dikarya</taxon>
        <taxon>Basidiomycota</taxon>
        <taxon>Agaricomycotina</taxon>
        <taxon>Agaricomycetes</taxon>
        <taxon>Russulales</taxon>
        <taxon>Bondarzewiaceae</taxon>
        <taxon>Heterobasidion</taxon>
        <taxon>Heterobasidion annosum species complex</taxon>
    </lineage>
</organism>
<sequence>MPVSPIIDKQGIQFYYVDTGELEGIYLTVVLVHGTSMPGGIFRRMLPFAAAHRLRLVLVNRRGYPGTTPLSESDLDAIASSDSTTRAGYFEQRALELGKFMAWFVQKEKIPTYTISQDNKPEGGIVLLGWSSGTTSTIGLLALQDKVPAGIQAALEPYFRSLCIFDTPRWAFGFSDPPGFYHPMRDASLSPEERLARFQTWVSGYYAHPDIPSRDIKGLTQQTSPDFASTMDSMTSEEQASVSYAGAMAVEALVLSTPPEIYQALLHKTIDKRSADLWPRCKVKMLWGDMSLWEMASGAWEIERLYESMKASGDIGRALESIRMPGANHFFHWDQPDKTCEILSTIL</sequence>
<evidence type="ECO:0000313" key="2">
    <source>
        <dbReference type="EMBL" id="ETW78141.1"/>
    </source>
</evidence>
<reference evidence="2 3" key="1">
    <citation type="journal article" date="2012" name="New Phytol.">
        <title>Insight into trade-off between wood decay and parasitism from the genome of a fungal forest pathogen.</title>
        <authorList>
            <person name="Olson A."/>
            <person name="Aerts A."/>
            <person name="Asiegbu F."/>
            <person name="Belbahri L."/>
            <person name="Bouzid O."/>
            <person name="Broberg A."/>
            <person name="Canback B."/>
            <person name="Coutinho P.M."/>
            <person name="Cullen D."/>
            <person name="Dalman K."/>
            <person name="Deflorio G."/>
            <person name="van Diepen L.T."/>
            <person name="Dunand C."/>
            <person name="Duplessis S."/>
            <person name="Durling M."/>
            <person name="Gonthier P."/>
            <person name="Grimwood J."/>
            <person name="Fossdal C.G."/>
            <person name="Hansson D."/>
            <person name="Henrissat B."/>
            <person name="Hietala A."/>
            <person name="Himmelstrand K."/>
            <person name="Hoffmeister D."/>
            <person name="Hogberg N."/>
            <person name="James T.Y."/>
            <person name="Karlsson M."/>
            <person name="Kohler A."/>
            <person name="Kues U."/>
            <person name="Lee Y.H."/>
            <person name="Lin Y.C."/>
            <person name="Lind M."/>
            <person name="Lindquist E."/>
            <person name="Lombard V."/>
            <person name="Lucas S."/>
            <person name="Lunden K."/>
            <person name="Morin E."/>
            <person name="Murat C."/>
            <person name="Park J."/>
            <person name="Raffaello T."/>
            <person name="Rouze P."/>
            <person name="Salamov A."/>
            <person name="Schmutz J."/>
            <person name="Solheim H."/>
            <person name="Stahlberg J."/>
            <person name="Velez H."/>
            <person name="de Vries R.P."/>
            <person name="Wiebenga A."/>
            <person name="Woodward S."/>
            <person name="Yakovlev I."/>
            <person name="Garbelotto M."/>
            <person name="Martin F."/>
            <person name="Grigoriev I.V."/>
            <person name="Stenlid J."/>
        </authorList>
    </citation>
    <scope>NUCLEOTIDE SEQUENCE [LARGE SCALE GENOMIC DNA]</scope>
    <source>
        <strain evidence="2 3">TC 32-1</strain>
    </source>
</reference>
<feature type="domain" description="AB hydrolase-1" evidence="1">
    <location>
        <begin position="29"/>
        <end position="341"/>
    </location>
</feature>
<dbReference type="Proteomes" id="UP000030671">
    <property type="component" value="Unassembled WGS sequence"/>
</dbReference>
<dbReference type="InterPro" id="IPR000073">
    <property type="entry name" value="AB_hydrolase_1"/>
</dbReference>
<accession>W4JZ30</accession>
<dbReference type="OrthoDB" id="3466517at2759"/>
<dbReference type="HOGENOM" id="CLU_045014_0_0_1"/>
<protein>
    <recommendedName>
        <fullName evidence="1">AB hydrolase-1 domain-containing protein</fullName>
    </recommendedName>
</protein>
<dbReference type="SUPFAM" id="SSF53474">
    <property type="entry name" value="alpha/beta-Hydrolases"/>
    <property type="match status" value="1"/>
</dbReference>
<dbReference type="RefSeq" id="XP_009550139.1">
    <property type="nucleotide sequence ID" value="XM_009551844.1"/>
</dbReference>
<dbReference type="InterPro" id="IPR029058">
    <property type="entry name" value="AB_hydrolase_fold"/>
</dbReference>
<gene>
    <name evidence="2" type="ORF">HETIRDRAFT_429222</name>
</gene>
<dbReference type="EMBL" id="KI925462">
    <property type="protein sequence ID" value="ETW78141.1"/>
    <property type="molecule type" value="Genomic_DNA"/>
</dbReference>
<dbReference type="InParanoid" id="W4JZ30"/>
<keyword evidence="3" id="KW-1185">Reference proteome</keyword>
<proteinExistence type="predicted"/>
<dbReference type="KEGG" id="hir:HETIRDRAFT_429222"/>
<dbReference type="AlphaFoldDB" id="W4JZ30"/>
<name>W4JZ30_HETIT</name>
<dbReference type="eggNOG" id="ENOG502RCGT">
    <property type="taxonomic scope" value="Eukaryota"/>
</dbReference>
<dbReference type="Gene3D" id="3.40.50.1820">
    <property type="entry name" value="alpha/beta hydrolase"/>
    <property type="match status" value="1"/>
</dbReference>
<evidence type="ECO:0000313" key="3">
    <source>
        <dbReference type="Proteomes" id="UP000030671"/>
    </source>
</evidence>
<dbReference type="GeneID" id="20674326"/>
<dbReference type="Pfam" id="PF12697">
    <property type="entry name" value="Abhydrolase_6"/>
    <property type="match status" value="1"/>
</dbReference>